<sequence length="157" mass="17153">MNSISNILVVCMGNICRSPTMEAVLKHQLAQTDCSIEIGSAGTIGYHQGSLPDPRSVIAGEARGYDFSGISAQQVKPSDFEDYDIILCADKSNRRDLLALCPSGLEDKIMLFLEFGDLNEHEIPDPYYGGTHGFELVLDLIEAASKNIINKICLSTR</sequence>
<dbReference type="SMART" id="SM00226">
    <property type="entry name" value="LMWPc"/>
    <property type="match status" value="1"/>
</dbReference>
<reference evidence="7 8" key="1">
    <citation type="submission" date="2015-06" db="EMBL/GenBank/DDBJ databases">
        <title>Genome sequence of Pseudoalteromonas peptidolytica.</title>
        <authorList>
            <person name="Xie B.-B."/>
            <person name="Rong J.-C."/>
            <person name="Qin Q.-L."/>
            <person name="Zhang Y.-Z."/>
        </authorList>
    </citation>
    <scope>NUCLEOTIDE SEQUENCE [LARGE SCALE GENOMIC DNA]</scope>
    <source>
        <strain evidence="7 8">F12-50-A1</strain>
    </source>
</reference>
<dbReference type="EC" id="3.1.3.48" evidence="2"/>
<accession>A0A8I0MYP7</accession>
<dbReference type="RefSeq" id="WP_147390478.1">
    <property type="nucleotide sequence ID" value="NZ_AQHF01000033.1"/>
</dbReference>
<evidence type="ECO:0000259" key="6">
    <source>
        <dbReference type="SMART" id="SM00226"/>
    </source>
</evidence>
<comment type="similarity">
    <text evidence="1">Belongs to the low molecular weight phosphotyrosine protein phosphatase family.</text>
</comment>
<evidence type="ECO:0000256" key="4">
    <source>
        <dbReference type="ARBA" id="ARBA00022912"/>
    </source>
</evidence>
<dbReference type="PANTHER" id="PTHR11717:SF7">
    <property type="entry name" value="LOW MOLECULAR WEIGHT PHOSPHOTYROSINE PROTEIN PHOSPHATASE"/>
    <property type="match status" value="1"/>
</dbReference>
<feature type="active site" description="Proton donor" evidence="5">
    <location>
        <position position="125"/>
    </location>
</feature>
<proteinExistence type="inferred from homology"/>
<dbReference type="Pfam" id="PF01451">
    <property type="entry name" value="LMWPc"/>
    <property type="match status" value="1"/>
</dbReference>
<evidence type="ECO:0000256" key="1">
    <source>
        <dbReference type="ARBA" id="ARBA00011063"/>
    </source>
</evidence>
<dbReference type="InterPro" id="IPR023485">
    <property type="entry name" value="Ptyr_pPase"/>
</dbReference>
<dbReference type="SUPFAM" id="SSF52788">
    <property type="entry name" value="Phosphotyrosine protein phosphatases I"/>
    <property type="match status" value="1"/>
</dbReference>
<dbReference type="PRINTS" id="PR00719">
    <property type="entry name" value="LMWPTPASE"/>
</dbReference>
<protein>
    <recommendedName>
        <fullName evidence="2">protein-tyrosine-phosphatase</fullName>
        <ecNumber evidence="2">3.1.3.48</ecNumber>
    </recommendedName>
</protein>
<keyword evidence="4" id="KW-0904">Protein phosphatase</keyword>
<dbReference type="EMBL" id="AQHF01000033">
    <property type="protein sequence ID" value="MBE0348444.1"/>
    <property type="molecule type" value="Genomic_DNA"/>
</dbReference>
<dbReference type="InterPro" id="IPR036196">
    <property type="entry name" value="Ptyr_pPase_sf"/>
</dbReference>
<name>A0A8I0MYP7_9GAMM</name>
<keyword evidence="3" id="KW-0378">Hydrolase</keyword>
<evidence type="ECO:0000313" key="7">
    <source>
        <dbReference type="EMBL" id="MBE0348444.1"/>
    </source>
</evidence>
<dbReference type="GO" id="GO:0004725">
    <property type="term" value="F:protein tyrosine phosphatase activity"/>
    <property type="evidence" value="ECO:0007669"/>
    <property type="project" value="UniProtKB-EC"/>
</dbReference>
<feature type="active site" evidence="5">
    <location>
        <position position="17"/>
    </location>
</feature>
<dbReference type="AlphaFoldDB" id="A0A8I0MYP7"/>
<dbReference type="CDD" id="cd16343">
    <property type="entry name" value="LMWPTP"/>
    <property type="match status" value="1"/>
</dbReference>
<evidence type="ECO:0000313" key="8">
    <source>
        <dbReference type="Proteomes" id="UP000660708"/>
    </source>
</evidence>
<dbReference type="Gene3D" id="3.40.50.2300">
    <property type="match status" value="1"/>
</dbReference>
<dbReference type="InterPro" id="IPR017867">
    <property type="entry name" value="Tyr_phospatase_low_mol_wt"/>
</dbReference>
<gene>
    <name evidence="7" type="ORF">PPEP_b0183</name>
</gene>
<feature type="domain" description="Phosphotyrosine protein phosphatase I" evidence="6">
    <location>
        <begin position="5"/>
        <end position="151"/>
    </location>
</feature>
<organism evidence="7 8">
    <name type="scientific">Pseudoalteromonas peptidolytica F12-50-A1</name>
    <dbReference type="NCBI Taxonomy" id="1315280"/>
    <lineage>
        <taxon>Bacteria</taxon>
        <taxon>Pseudomonadati</taxon>
        <taxon>Pseudomonadota</taxon>
        <taxon>Gammaproteobacteria</taxon>
        <taxon>Alteromonadales</taxon>
        <taxon>Pseudoalteromonadaceae</taxon>
        <taxon>Pseudoalteromonas</taxon>
    </lineage>
</organism>
<evidence type="ECO:0000256" key="5">
    <source>
        <dbReference type="PIRSR" id="PIRSR617867-1"/>
    </source>
</evidence>
<keyword evidence="8" id="KW-1185">Reference proteome</keyword>
<dbReference type="PANTHER" id="PTHR11717">
    <property type="entry name" value="LOW MOLECULAR WEIGHT PROTEIN TYROSINE PHOSPHATASE"/>
    <property type="match status" value="1"/>
</dbReference>
<evidence type="ECO:0000256" key="3">
    <source>
        <dbReference type="ARBA" id="ARBA00022801"/>
    </source>
</evidence>
<dbReference type="Proteomes" id="UP000660708">
    <property type="component" value="Unassembled WGS sequence"/>
</dbReference>
<feature type="active site" description="Nucleophile" evidence="5">
    <location>
        <position position="11"/>
    </location>
</feature>
<comment type="caution">
    <text evidence="7">The sequence shown here is derived from an EMBL/GenBank/DDBJ whole genome shotgun (WGS) entry which is preliminary data.</text>
</comment>
<dbReference type="InterPro" id="IPR050438">
    <property type="entry name" value="LMW_PTPase"/>
</dbReference>
<evidence type="ECO:0000256" key="2">
    <source>
        <dbReference type="ARBA" id="ARBA00013064"/>
    </source>
</evidence>